<reference evidence="2" key="1">
    <citation type="submission" date="2015-06" db="UniProtKB">
        <authorList>
            <consortium name="EnsemblPlants"/>
        </authorList>
    </citation>
    <scope>IDENTIFICATION</scope>
</reference>
<sequence>MGELNIEGLTKFIHPWELLIGLELQPKVEDKCKYYRKPNGEEHPPPALHTAEAAQATASATVGKGNRPTRFSGAAASSSSQGVGRAVQPFSSDHVDFLVERKKWDDLEAYLMQYMATLQPWQTHPMVFLRIRMSRVIDMIDQNKFADAEVYFRDQMVSMFQKLIEQGPGTLRNASISSLSDGLKSHHPYTSSLMTKLVVNDYMRLYLPKEIEYKNPRKRDGLWAFAFSLESKSATKPTFRCLACSLKVFSSATIQDIRLHLEQCPGMTSPYVTELFEYFNTIKNLSAGNQPAQLAKAAGKRQRVDSTAAAGNSFNADRQYSFPDLQREVCEILYSNLGVGEVQGAEELFTEIDNEVHEVVDMYNDMGTKVGTILGLFDRLRPKFKKMKGLACAGHSGVPSVAAVTHLFATEPVSTRDDEGAHDTPANNAIVDETKAVSATQVQSDGNCFSDEVMSIHEIPRSASDPVYELADVEEVCGFFVGGFH</sequence>
<dbReference type="EnsemblPlants" id="EMT04633">
    <property type="protein sequence ID" value="EMT04633"/>
    <property type="gene ID" value="F775_00979"/>
</dbReference>
<evidence type="ECO:0000313" key="2">
    <source>
        <dbReference type="EnsemblPlants" id="EMT04633"/>
    </source>
</evidence>
<protein>
    <submittedName>
        <fullName evidence="2">Uncharacterized protein</fullName>
    </submittedName>
</protein>
<dbReference type="AlphaFoldDB" id="M8BCZ2"/>
<evidence type="ECO:0000256" key="1">
    <source>
        <dbReference type="SAM" id="MobiDB-lite"/>
    </source>
</evidence>
<organism evidence="2">
    <name type="scientific">Aegilops tauschii</name>
    <name type="common">Tausch's goatgrass</name>
    <name type="synonym">Aegilops squarrosa</name>
    <dbReference type="NCBI Taxonomy" id="37682"/>
    <lineage>
        <taxon>Eukaryota</taxon>
        <taxon>Viridiplantae</taxon>
        <taxon>Streptophyta</taxon>
        <taxon>Embryophyta</taxon>
        <taxon>Tracheophyta</taxon>
        <taxon>Spermatophyta</taxon>
        <taxon>Magnoliopsida</taxon>
        <taxon>Liliopsida</taxon>
        <taxon>Poales</taxon>
        <taxon>Poaceae</taxon>
        <taxon>BOP clade</taxon>
        <taxon>Pooideae</taxon>
        <taxon>Triticodae</taxon>
        <taxon>Triticeae</taxon>
        <taxon>Triticinae</taxon>
        <taxon>Aegilops</taxon>
    </lineage>
</organism>
<accession>M8BCZ2</accession>
<feature type="region of interest" description="Disordered" evidence="1">
    <location>
        <begin position="60"/>
        <end position="87"/>
    </location>
</feature>
<name>M8BCZ2_AEGTA</name>
<proteinExistence type="predicted"/>
<feature type="compositionally biased region" description="Low complexity" evidence="1">
    <location>
        <begin position="72"/>
        <end position="87"/>
    </location>
</feature>